<dbReference type="InterPro" id="IPR009079">
    <property type="entry name" value="4_helix_cytokine-like_core"/>
</dbReference>
<evidence type="ECO:0000313" key="3">
    <source>
        <dbReference type="Proteomes" id="UP000264820"/>
    </source>
</evidence>
<feature type="signal peptide" evidence="1">
    <location>
        <begin position="1"/>
        <end position="20"/>
    </location>
</feature>
<feature type="chain" id="PRO_5018633654" description="Interleukin" evidence="1">
    <location>
        <begin position="21"/>
        <end position="139"/>
    </location>
</feature>
<evidence type="ECO:0000256" key="1">
    <source>
        <dbReference type="SAM" id="SignalP"/>
    </source>
</evidence>
<dbReference type="GeneTree" id="ENSGT00940000177064"/>
<keyword evidence="3" id="KW-1185">Reference proteome</keyword>
<evidence type="ECO:0000313" key="2">
    <source>
        <dbReference type="Ensembl" id="ENSHCOP00000018973.1"/>
    </source>
</evidence>
<organism evidence="2 3">
    <name type="scientific">Hippocampus comes</name>
    <name type="common">Tiger tail seahorse</name>
    <dbReference type="NCBI Taxonomy" id="109280"/>
    <lineage>
        <taxon>Eukaryota</taxon>
        <taxon>Metazoa</taxon>
        <taxon>Chordata</taxon>
        <taxon>Craniata</taxon>
        <taxon>Vertebrata</taxon>
        <taxon>Euteleostomi</taxon>
        <taxon>Actinopterygii</taxon>
        <taxon>Neopterygii</taxon>
        <taxon>Teleostei</taxon>
        <taxon>Neoteleostei</taxon>
        <taxon>Acanthomorphata</taxon>
        <taxon>Syngnathiaria</taxon>
        <taxon>Syngnathiformes</taxon>
        <taxon>Syngnathoidei</taxon>
        <taxon>Syngnathidae</taxon>
        <taxon>Hippocampus</taxon>
    </lineage>
</organism>
<sequence>MENILMTFFWICVISANVLANSLPLSDSKIPLMRKHVKCPSNSTFYAPTNIKVILCMTTALDCCLKELDGKIRKECDDPHEYVDDAVEYLNVTIDEWKDSHPLTNSSQCACKRWPKTHLSHFLDKMESLLQLLNNEASF</sequence>
<accession>A0A3Q2YMT1</accession>
<dbReference type="OMA" id="FIRIAFW"/>
<keyword evidence="1" id="KW-0732">Signal</keyword>
<dbReference type="AlphaFoldDB" id="A0A3Q2YMT1"/>
<protein>
    <recommendedName>
        <fullName evidence="4">Interleukin</fullName>
    </recommendedName>
</protein>
<proteinExistence type="predicted"/>
<dbReference type="Gene3D" id="1.20.1250.70">
    <property type="entry name" value="Interleukin-15/Interleukin-21"/>
    <property type="match status" value="1"/>
</dbReference>
<reference evidence="2" key="2">
    <citation type="submission" date="2025-09" db="UniProtKB">
        <authorList>
            <consortium name="Ensembl"/>
        </authorList>
    </citation>
    <scope>IDENTIFICATION</scope>
</reference>
<dbReference type="SUPFAM" id="SSF47266">
    <property type="entry name" value="4-helical cytokines"/>
    <property type="match status" value="1"/>
</dbReference>
<reference evidence="2" key="1">
    <citation type="submission" date="2025-08" db="UniProtKB">
        <authorList>
            <consortium name="Ensembl"/>
        </authorList>
    </citation>
    <scope>IDENTIFICATION</scope>
</reference>
<dbReference type="Ensembl" id="ENSHCOT00000009898.1">
    <property type="protein sequence ID" value="ENSHCOP00000018973.1"/>
    <property type="gene ID" value="ENSHCOG00000003960.1"/>
</dbReference>
<evidence type="ECO:0008006" key="4">
    <source>
        <dbReference type="Google" id="ProtNLM"/>
    </source>
</evidence>
<name>A0A3Q2YMT1_HIPCM</name>
<dbReference type="Proteomes" id="UP000264820">
    <property type="component" value="Unplaced"/>
</dbReference>